<protein>
    <submittedName>
        <fullName evidence="16">Disintegrin and metalloproteinase domain-containing protein 23 isoform X1</fullName>
    </submittedName>
</protein>
<keyword evidence="3" id="KW-0812">Transmembrane</keyword>
<dbReference type="GO" id="GO:0012505">
    <property type="term" value="C:endomembrane system"/>
    <property type="evidence" value="ECO:0007669"/>
    <property type="project" value="UniProtKB-SubCell"/>
</dbReference>
<dbReference type="SMART" id="SM00608">
    <property type="entry name" value="ACR"/>
    <property type="match status" value="1"/>
</dbReference>
<dbReference type="SUPFAM" id="SSF55486">
    <property type="entry name" value="Metalloproteases ('zincins'), catalytic domain"/>
    <property type="match status" value="1"/>
</dbReference>
<dbReference type="Pfam" id="PF01562">
    <property type="entry name" value="Pep_M12B_propep"/>
    <property type="match status" value="1"/>
</dbReference>
<dbReference type="GeneID" id="108701467"/>
<dbReference type="InterPro" id="IPR018358">
    <property type="entry name" value="Disintegrin_CS"/>
</dbReference>
<dbReference type="OrthoDB" id="5951731at2759"/>
<evidence type="ECO:0000256" key="11">
    <source>
        <dbReference type="PROSITE-ProRule" id="PRU00076"/>
    </source>
</evidence>
<sequence length="837" mass="93680">MEEAGSSLRHPRSTSSVLLLTAPVSCPALFHLLCLLLLLSCPQPWGALSTHTASQWNVTVGGTAGRLAEEDLASHNNNSRSDSRSYSWNNAIQKEITMPSRLVYYINKESESPYHILDTKARDQQKHNKAVHLAQASFQIEAFGSTFILDLTLNNDLLSSDYSEIEYNDGKPKLTKGGEHCYYHGTIRGFNNSRVAISTCNGLHGMFDDGTHTYTIHPVDITHSSKSTSRPHIIERTAGSQISVRLDGLESEGKVNSQKTPFVQTEWLRRRRKRALPAPRGIFEEMKYIELMIVNDHQMYKKHRSSHMYTNNFAKSVVNLVDSVYKEQLNTRVVLVAVETWTDKDRIPIGPDPIKMLHDFSKYRQYHIKQHADAVHLLSNGTFHYKRSSMSYFGGVCSMTRGVGVNEYGLLLSMAQQLAQSLAQNLGIQWEPASRKSKCDCTENFGGCIMEETGVYHSRRFSKCSIAEYKEFLNRGGGSCLFNRPTKLFEVTECGNGYVEAGEECDCGFRMDCFGDCCKKCSLSNGAHCSDGPCCNTSCLFLPREYDCRYAVNECDITEHCTGDSGQCPPNLRKQDGYACDTNQQGRCYNGECKTRDNQCKHIWGSKAAGSDKFCYEKLNTEGTEKGNCGKDGDRWIQCSKHDVFCGFLLCANVSKSPRIGKLEGDIPPTYINHQGRVVDCSGAHVILDDETDMGYVEDGAPCGPSMMCLDRKCLPIHSLNISNCPMGSNGKVCSGHGVCSNEATCICSSTWAGTDCSIYDPKKETGTKKEDLPKEMSKSEDMIHHNQEYENTQVDIFFLHFWRIGGMNTESTSMKNAHYIHYNLQNAHKHQLLLGF</sequence>
<dbReference type="CTD" id="108701467"/>
<dbReference type="InterPro" id="IPR001590">
    <property type="entry name" value="Peptidase_M12B"/>
</dbReference>
<comment type="subcellular location">
    <subcellularLocation>
        <location evidence="9">Endomembrane system</location>
        <topology evidence="9">Single-pass type I membrane protein</topology>
    </subcellularLocation>
</comment>
<dbReference type="InterPro" id="IPR006586">
    <property type="entry name" value="ADAM_Cys-rich"/>
</dbReference>
<organism evidence="15 16">
    <name type="scientific">Xenopus laevis</name>
    <name type="common">African clawed frog</name>
    <dbReference type="NCBI Taxonomy" id="8355"/>
    <lineage>
        <taxon>Eukaryota</taxon>
        <taxon>Metazoa</taxon>
        <taxon>Chordata</taxon>
        <taxon>Craniata</taxon>
        <taxon>Vertebrata</taxon>
        <taxon>Euteleostomi</taxon>
        <taxon>Amphibia</taxon>
        <taxon>Batrachia</taxon>
        <taxon>Anura</taxon>
        <taxon>Pipoidea</taxon>
        <taxon>Pipidae</taxon>
        <taxon>Xenopodinae</taxon>
        <taxon>Xenopus</taxon>
        <taxon>Xenopus</taxon>
    </lineage>
</organism>
<dbReference type="GO" id="GO:0006508">
    <property type="term" value="P:proteolysis"/>
    <property type="evidence" value="ECO:0000318"/>
    <property type="project" value="GO_Central"/>
</dbReference>
<comment type="caution">
    <text evidence="11">Lacks conserved residue(s) required for the propagation of feature annotation.</text>
</comment>
<dbReference type="Gene3D" id="4.10.70.10">
    <property type="entry name" value="Disintegrin domain"/>
    <property type="match status" value="1"/>
</dbReference>
<dbReference type="GO" id="GO:0004222">
    <property type="term" value="F:metalloendopeptidase activity"/>
    <property type="evidence" value="ECO:0000318"/>
    <property type="project" value="GO_Central"/>
</dbReference>
<dbReference type="GO" id="GO:0042734">
    <property type="term" value="C:presynaptic membrane"/>
    <property type="evidence" value="ECO:0000318"/>
    <property type="project" value="GO_Central"/>
</dbReference>
<evidence type="ECO:0000256" key="4">
    <source>
        <dbReference type="ARBA" id="ARBA00022729"/>
    </source>
</evidence>
<dbReference type="SMART" id="SM00050">
    <property type="entry name" value="DISIN"/>
    <property type="match status" value="1"/>
</dbReference>
<name>A0A8J1LRH5_XENLA</name>
<dbReference type="Gene3D" id="3.40.390.10">
    <property type="entry name" value="Collagenase (Catalytic Domain)"/>
    <property type="match status" value="1"/>
</dbReference>
<dbReference type="Gene3D" id="2.10.25.10">
    <property type="entry name" value="Laminin"/>
    <property type="match status" value="1"/>
</dbReference>
<feature type="domain" description="Disintegrin" evidence="13">
    <location>
        <begin position="491"/>
        <end position="576"/>
    </location>
</feature>
<keyword evidence="16" id="KW-0482">Metalloprotease</keyword>
<dbReference type="PROSITE" id="PS00022">
    <property type="entry name" value="EGF_1"/>
    <property type="match status" value="1"/>
</dbReference>
<dbReference type="InterPro" id="IPR034027">
    <property type="entry name" value="Reprolysin_adamalysin"/>
</dbReference>
<dbReference type="FunFam" id="3.40.390.10:FF:000014">
    <property type="entry name" value="disintegrin and metalloproteinase domain-containing protein 11"/>
    <property type="match status" value="1"/>
</dbReference>
<keyword evidence="5" id="KW-1133">Transmembrane helix</keyword>
<feature type="domain" description="Peptidase M12B" evidence="14">
    <location>
        <begin position="287"/>
        <end position="485"/>
    </location>
</feature>
<dbReference type="PROSITE" id="PS00427">
    <property type="entry name" value="DISINTEGRIN_1"/>
    <property type="match status" value="1"/>
</dbReference>
<keyword evidence="15" id="KW-1185">Reference proteome</keyword>
<evidence type="ECO:0000256" key="6">
    <source>
        <dbReference type="ARBA" id="ARBA00023136"/>
    </source>
</evidence>
<dbReference type="PROSITE" id="PS50026">
    <property type="entry name" value="EGF_3"/>
    <property type="match status" value="1"/>
</dbReference>
<dbReference type="KEGG" id="xla:108701467"/>
<gene>
    <name evidence="16" type="primary">LOC108701467</name>
</gene>
<evidence type="ECO:0000313" key="16">
    <source>
        <dbReference type="RefSeq" id="XP_041432168.1"/>
    </source>
</evidence>
<feature type="disulfide bond" evidence="11">
    <location>
        <begin position="748"/>
        <end position="757"/>
    </location>
</feature>
<dbReference type="InterPro" id="IPR036436">
    <property type="entry name" value="Disintegrin_dom_sf"/>
</dbReference>
<dbReference type="SUPFAM" id="SSF57552">
    <property type="entry name" value="Blood coagulation inhibitor (disintegrin)"/>
    <property type="match status" value="1"/>
</dbReference>
<keyword evidence="2" id="KW-0165">Cleavage on pair of basic residues</keyword>
<evidence type="ECO:0000256" key="1">
    <source>
        <dbReference type="ARBA" id="ARBA00022536"/>
    </source>
</evidence>
<keyword evidence="6" id="KW-0472">Membrane</keyword>
<dbReference type="PROSITE" id="PS50215">
    <property type="entry name" value="ADAM_MEPRO"/>
    <property type="match status" value="1"/>
</dbReference>
<dbReference type="Proteomes" id="UP000186698">
    <property type="component" value="Chromosome 9_10L"/>
</dbReference>
<evidence type="ECO:0000313" key="15">
    <source>
        <dbReference type="Proteomes" id="UP000186698"/>
    </source>
</evidence>
<evidence type="ECO:0000256" key="5">
    <source>
        <dbReference type="ARBA" id="ARBA00022989"/>
    </source>
</evidence>
<dbReference type="InterPro" id="IPR002870">
    <property type="entry name" value="Peptidase_M12B_N"/>
</dbReference>
<dbReference type="AlphaFoldDB" id="A0A8J1LRH5"/>
<dbReference type="InterPro" id="IPR001762">
    <property type="entry name" value="Disintegrin_dom"/>
</dbReference>
<dbReference type="InterPro" id="IPR000742">
    <property type="entry name" value="EGF"/>
</dbReference>
<evidence type="ECO:0000256" key="2">
    <source>
        <dbReference type="ARBA" id="ARBA00022685"/>
    </source>
</evidence>
<dbReference type="Pfam" id="PF08516">
    <property type="entry name" value="ADAM_CR"/>
    <property type="match status" value="1"/>
</dbReference>
<dbReference type="Pfam" id="PF01421">
    <property type="entry name" value="Reprolysin"/>
    <property type="match status" value="1"/>
</dbReference>
<evidence type="ECO:0000256" key="3">
    <source>
        <dbReference type="ARBA" id="ARBA00022692"/>
    </source>
</evidence>
<keyword evidence="7 11" id="KW-1015">Disulfide bond</keyword>
<dbReference type="InterPro" id="IPR024079">
    <property type="entry name" value="MetalloPept_cat_dom_sf"/>
</dbReference>
<dbReference type="RefSeq" id="XP_041432168.1">
    <property type="nucleotide sequence ID" value="XM_041576234.1"/>
</dbReference>
<proteinExistence type="predicted"/>
<feature type="disulfide bond" evidence="10">
    <location>
        <begin position="548"/>
        <end position="568"/>
    </location>
</feature>
<keyword evidence="4" id="KW-0732">Signal</keyword>
<dbReference type="FunFam" id="4.10.70.10:FF:000001">
    <property type="entry name" value="Disintegrin and metalloproteinase domain-containing protein 22"/>
    <property type="match status" value="1"/>
</dbReference>
<evidence type="ECO:0000259" key="13">
    <source>
        <dbReference type="PROSITE" id="PS50214"/>
    </source>
</evidence>
<dbReference type="PANTHER" id="PTHR11905:SF13">
    <property type="entry name" value="DISINTEGRIN AND METALLOPROTEINASE DOMAIN-CONTAINING PROTEIN 23"/>
    <property type="match status" value="1"/>
</dbReference>
<evidence type="ECO:0000256" key="9">
    <source>
        <dbReference type="ARBA" id="ARBA00046288"/>
    </source>
</evidence>
<dbReference type="PROSITE" id="PS50214">
    <property type="entry name" value="DISINTEGRIN_2"/>
    <property type="match status" value="1"/>
</dbReference>
<accession>A0A8J1LRH5</accession>
<evidence type="ECO:0000256" key="7">
    <source>
        <dbReference type="ARBA" id="ARBA00023157"/>
    </source>
</evidence>
<keyword evidence="1 11" id="KW-0245">EGF-like domain</keyword>
<dbReference type="PANTHER" id="PTHR11905">
    <property type="entry name" value="ADAM A DISINTEGRIN AND METALLOPROTEASE DOMAIN"/>
    <property type="match status" value="1"/>
</dbReference>
<evidence type="ECO:0000256" key="10">
    <source>
        <dbReference type="PROSITE-ProRule" id="PRU00068"/>
    </source>
</evidence>
<evidence type="ECO:0000256" key="8">
    <source>
        <dbReference type="ARBA" id="ARBA00023180"/>
    </source>
</evidence>
<keyword evidence="8" id="KW-0325">Glycoprotein</keyword>
<evidence type="ECO:0000259" key="14">
    <source>
        <dbReference type="PROSITE" id="PS50215"/>
    </source>
</evidence>
<feature type="domain" description="EGF-like" evidence="12">
    <location>
        <begin position="721"/>
        <end position="758"/>
    </location>
</feature>
<evidence type="ECO:0000259" key="12">
    <source>
        <dbReference type="PROSITE" id="PS50026"/>
    </source>
</evidence>
<reference evidence="16" key="1">
    <citation type="submission" date="2025-08" db="UniProtKB">
        <authorList>
            <consortium name="RefSeq"/>
        </authorList>
    </citation>
    <scope>IDENTIFICATION</scope>
    <source>
        <strain evidence="16">J_2021</strain>
        <tissue evidence="16">Erythrocytes</tissue>
    </source>
</reference>
<dbReference type="Pfam" id="PF00200">
    <property type="entry name" value="Disintegrin"/>
    <property type="match status" value="1"/>
</dbReference>
<keyword evidence="16" id="KW-0378">Hydrolase</keyword>
<keyword evidence="16" id="KW-0645">Protease</keyword>
<dbReference type="CDD" id="cd04269">
    <property type="entry name" value="ZnMc_adamalysin_II_like"/>
    <property type="match status" value="1"/>
</dbReference>